<comment type="subcellular location">
    <subcellularLocation>
        <location evidence="2">Spore coat</location>
    </subcellularLocation>
</comment>
<evidence type="ECO:0000256" key="2">
    <source>
        <dbReference type="ARBA" id="ARBA00024325"/>
    </source>
</evidence>
<evidence type="ECO:0000256" key="1">
    <source>
        <dbReference type="ARBA" id="ARBA00022969"/>
    </source>
</evidence>
<dbReference type="GO" id="GO:0030435">
    <property type="term" value="P:sporulation resulting in formation of a cellular spore"/>
    <property type="evidence" value="ECO:0007669"/>
    <property type="project" value="UniProtKB-KW"/>
</dbReference>
<dbReference type="PANTHER" id="PTHR39183:SF1">
    <property type="entry name" value="SPORE COAT PROTEIN F-LIKE PROTEIN YHCQ"/>
    <property type="match status" value="1"/>
</dbReference>
<dbReference type="Gene3D" id="1.20.1260.10">
    <property type="match status" value="1"/>
</dbReference>
<name>A0A9X2AED9_9BACL</name>
<organism evidence="4 5">
    <name type="scientific">Sulfoacidibacillus ferrooxidans</name>
    <dbReference type="NCBI Taxonomy" id="2005001"/>
    <lineage>
        <taxon>Bacteria</taxon>
        <taxon>Bacillati</taxon>
        <taxon>Bacillota</taxon>
        <taxon>Bacilli</taxon>
        <taxon>Bacillales</taxon>
        <taxon>Alicyclobacillaceae</taxon>
        <taxon>Sulfoacidibacillus</taxon>
    </lineage>
</organism>
<dbReference type="InterPro" id="IPR012347">
    <property type="entry name" value="Ferritin-like"/>
</dbReference>
<keyword evidence="1" id="KW-0749">Sporulation</keyword>
<reference evidence="4" key="1">
    <citation type="submission" date="2022-03" db="EMBL/GenBank/DDBJ databases">
        <title>Draft Genome Sequence of Firmicute Strain S0AB, a Heterotrophic Iron/Sulfur-Oxidizing Extreme Acidophile.</title>
        <authorList>
            <person name="Vergara E."/>
            <person name="Pakostova E."/>
            <person name="Johnson D.B."/>
            <person name="Holmes D.S."/>
        </authorList>
    </citation>
    <scope>NUCLEOTIDE SEQUENCE</scope>
    <source>
        <strain evidence="4">S0AB</strain>
    </source>
</reference>
<comment type="caution">
    <text evidence="4">The sequence shown here is derived from an EMBL/GenBank/DDBJ whole genome shotgun (WGS) entry which is preliminary data.</text>
</comment>
<proteinExistence type="inferred from homology"/>
<accession>A0A9X2AED9</accession>
<dbReference type="Pfam" id="PF07875">
    <property type="entry name" value="Coat_F"/>
    <property type="match status" value="1"/>
</dbReference>
<evidence type="ECO:0000313" key="4">
    <source>
        <dbReference type="EMBL" id="MCI0183011.1"/>
    </source>
</evidence>
<dbReference type="Proteomes" id="UP001139263">
    <property type="component" value="Unassembled WGS sequence"/>
</dbReference>
<dbReference type="AlphaFoldDB" id="A0A9X2AED9"/>
<comment type="similarity">
    <text evidence="3">Belongs to the CotF family.</text>
</comment>
<evidence type="ECO:0000256" key="3">
    <source>
        <dbReference type="ARBA" id="ARBA00024344"/>
    </source>
</evidence>
<protein>
    <submittedName>
        <fullName evidence="4">Spore coat protein F</fullName>
    </submittedName>
</protein>
<keyword evidence="5" id="KW-1185">Reference proteome</keyword>
<evidence type="ECO:0000313" key="5">
    <source>
        <dbReference type="Proteomes" id="UP001139263"/>
    </source>
</evidence>
<sequence length="96" mass="10783">MATMMMDTMLITDQVVASELLNTLKASIKNQALALTEVATSDIRDMLMHHLNDTVYAHGKITDLMIQRGWYQAYNPGAQVQADIKNATQTLQKVMR</sequence>
<keyword evidence="4" id="KW-0946">Virion</keyword>
<dbReference type="EMBL" id="JALBUF010000003">
    <property type="protein sequence ID" value="MCI0183011.1"/>
    <property type="molecule type" value="Genomic_DNA"/>
</dbReference>
<dbReference type="InterPro" id="IPR012851">
    <property type="entry name" value="Spore_coat_CotF-like"/>
</dbReference>
<keyword evidence="4" id="KW-0167">Capsid protein</keyword>
<gene>
    <name evidence="4" type="primary">cotF</name>
    <name evidence="4" type="ORF">MM817_01281</name>
</gene>
<dbReference type="RefSeq" id="WP_241712742.1">
    <property type="nucleotide sequence ID" value="NZ_JALBUF010000003.1"/>
</dbReference>
<dbReference type="PANTHER" id="PTHR39183">
    <property type="entry name" value="SPORE COAT PROTEIN F-LIKE PROTEIN YHCQ"/>
    <property type="match status" value="1"/>
</dbReference>